<dbReference type="PANTHER" id="PTHR43784:SF2">
    <property type="entry name" value="GDSL-LIKE LIPASE_ACYLHYDROLASE, PUTATIVE (AFU_ORTHOLOGUE AFUA_2G00820)-RELATED"/>
    <property type="match status" value="1"/>
</dbReference>
<dbReference type="Gene3D" id="3.40.50.1110">
    <property type="entry name" value="SGNH hydrolase"/>
    <property type="match status" value="1"/>
</dbReference>
<dbReference type="AlphaFoldDB" id="A0A6J6MAS3"/>
<dbReference type="InterPro" id="IPR053140">
    <property type="entry name" value="GDSL_Rv0518-like"/>
</dbReference>
<dbReference type="EMBL" id="CAEZZB010000130">
    <property type="protein sequence ID" value="CAB4752453.1"/>
    <property type="molecule type" value="Genomic_DNA"/>
</dbReference>
<name>A0A6J6MAS3_9ZZZZ</name>
<evidence type="ECO:0000259" key="1">
    <source>
        <dbReference type="Pfam" id="PF13472"/>
    </source>
</evidence>
<dbReference type="Pfam" id="PF13472">
    <property type="entry name" value="Lipase_GDSL_2"/>
    <property type="match status" value="1"/>
</dbReference>
<dbReference type="SUPFAM" id="SSF52266">
    <property type="entry name" value="SGNH hydrolase"/>
    <property type="match status" value="1"/>
</dbReference>
<dbReference type="EMBL" id="CAEZWQ010000130">
    <property type="protein sequence ID" value="CAB4669563.1"/>
    <property type="molecule type" value="Genomic_DNA"/>
</dbReference>
<evidence type="ECO:0000313" key="3">
    <source>
        <dbReference type="EMBL" id="CAB4752453.1"/>
    </source>
</evidence>
<organism evidence="2">
    <name type="scientific">freshwater metagenome</name>
    <dbReference type="NCBI Taxonomy" id="449393"/>
    <lineage>
        <taxon>unclassified sequences</taxon>
        <taxon>metagenomes</taxon>
        <taxon>ecological metagenomes</taxon>
    </lineage>
</organism>
<dbReference type="InterPro" id="IPR036514">
    <property type="entry name" value="SGNH_hydro_sf"/>
</dbReference>
<dbReference type="CDD" id="cd01832">
    <property type="entry name" value="SGNH_hydrolase_like_1"/>
    <property type="match status" value="1"/>
</dbReference>
<feature type="domain" description="SGNH hydrolase-type esterase" evidence="1">
    <location>
        <begin position="8"/>
        <end position="184"/>
    </location>
</feature>
<evidence type="ECO:0000313" key="2">
    <source>
        <dbReference type="EMBL" id="CAB4669563.1"/>
    </source>
</evidence>
<reference evidence="2" key="1">
    <citation type="submission" date="2020-05" db="EMBL/GenBank/DDBJ databases">
        <authorList>
            <person name="Chiriac C."/>
            <person name="Salcher M."/>
            <person name="Ghai R."/>
            <person name="Kavagutti S V."/>
        </authorList>
    </citation>
    <scope>NUCLEOTIDE SEQUENCE</scope>
</reference>
<gene>
    <name evidence="2" type="ORF">UFOPK2275_00986</name>
    <name evidence="3" type="ORF">UFOPK2816_00898</name>
</gene>
<sequence length="262" mass="29799">MIYQRFIALGDSYTEGMCDEKKYGQYRGWADRTADVMAKYHPDFSYANLAIRGKLVRQVLDEQIEAALVQVTGPQTLISFHAGANDVIRPGYKAELVLPLYADAVRRLAASGAKIMLFTVLERTGNTGRSAKMWEQRFSEFNRNVRTVGLEVGAIIADANEEVAFSDRRFLAFDRLHLNAMGHDRVSQAVLELIELPFDARWRDPLPPAKEKSKVMRAIVTSLWFITFALPWMWRRARGKSSGDGRSCKYPIAIRWPLSHLD</sequence>
<protein>
    <submittedName>
        <fullName evidence="2">Unannotated protein</fullName>
    </submittedName>
</protein>
<dbReference type="PANTHER" id="PTHR43784">
    <property type="entry name" value="GDSL-LIKE LIPASE/ACYLHYDROLASE, PUTATIVE (AFU_ORTHOLOGUE AFUA_2G00820)-RELATED"/>
    <property type="match status" value="1"/>
</dbReference>
<accession>A0A6J6MAS3</accession>
<dbReference type="InterPro" id="IPR013830">
    <property type="entry name" value="SGNH_hydro"/>
</dbReference>
<proteinExistence type="predicted"/>